<evidence type="ECO:0000313" key="4">
    <source>
        <dbReference type="EMBL" id="RIH90754.1"/>
    </source>
</evidence>
<dbReference type="Gene3D" id="3.20.20.370">
    <property type="entry name" value="Glycoside hydrolase/deacetylase"/>
    <property type="match status" value="1"/>
</dbReference>
<feature type="domain" description="NodB homology" evidence="3">
    <location>
        <begin position="4"/>
        <end position="181"/>
    </location>
</feature>
<dbReference type="InterPro" id="IPR050248">
    <property type="entry name" value="Polysacc_deacetylase_ArnD"/>
</dbReference>
<dbReference type="PANTHER" id="PTHR10587:SF133">
    <property type="entry name" value="CHITIN DEACETYLASE 1-RELATED"/>
    <property type="match status" value="1"/>
</dbReference>
<evidence type="ECO:0000313" key="5">
    <source>
        <dbReference type="Proteomes" id="UP000266178"/>
    </source>
</evidence>
<gene>
    <name evidence="4" type="primary">pgdA_3</name>
    <name evidence="4" type="ORF">Mgrana_03183</name>
</gene>
<dbReference type="GO" id="GO:0005975">
    <property type="term" value="P:carbohydrate metabolic process"/>
    <property type="evidence" value="ECO:0007669"/>
    <property type="project" value="InterPro"/>
</dbReference>
<dbReference type="SUPFAM" id="SSF88713">
    <property type="entry name" value="Glycoside hydrolase/deacetylase"/>
    <property type="match status" value="1"/>
</dbReference>
<dbReference type="CDD" id="cd10959">
    <property type="entry name" value="CE4_NodB_like_3"/>
    <property type="match status" value="1"/>
</dbReference>
<accession>A0A399F1Y7</accession>
<evidence type="ECO:0000259" key="3">
    <source>
        <dbReference type="PROSITE" id="PS51677"/>
    </source>
</evidence>
<sequence length="196" mass="22082">MSSKTIALTFDDLPHPLYTPLLLDLLHREGVRATLFVIGRNALAYPYFVRDMVLEGHELGNHSYTHQRFLTLNLATIQGEVLRTNAVLQRLSGQSIHLIRPPGGRLNSSISRELRDLGMDVVFWTDDPGDYLRFKPETLEARLETRFKPGAIVLLHDNVPETLETLPQFLRYVRARGFSVGSVSALFASPAPVHKP</sequence>
<dbReference type="AlphaFoldDB" id="A0A399F1Y7"/>
<reference evidence="4 5" key="1">
    <citation type="submission" date="2018-08" db="EMBL/GenBank/DDBJ databases">
        <title>Meiothermus granaticius genome AF-68 sequencing project.</title>
        <authorList>
            <person name="Da Costa M.S."/>
            <person name="Albuquerque L."/>
            <person name="Raposo P."/>
            <person name="Froufe H.J.C."/>
            <person name="Barroso C.S."/>
            <person name="Egas C."/>
        </authorList>
    </citation>
    <scope>NUCLEOTIDE SEQUENCE [LARGE SCALE GENOMIC DNA]</scope>
    <source>
        <strain evidence="4 5">AF-68</strain>
    </source>
</reference>
<dbReference type="GO" id="GO:0046872">
    <property type="term" value="F:metal ion binding"/>
    <property type="evidence" value="ECO:0007669"/>
    <property type="project" value="UniProtKB-KW"/>
</dbReference>
<dbReference type="GO" id="GO:0016810">
    <property type="term" value="F:hydrolase activity, acting on carbon-nitrogen (but not peptide) bonds"/>
    <property type="evidence" value="ECO:0007669"/>
    <property type="project" value="InterPro"/>
</dbReference>
<organism evidence="4 5">
    <name type="scientific">Meiothermus granaticius NBRC 107808</name>
    <dbReference type="NCBI Taxonomy" id="1227551"/>
    <lineage>
        <taxon>Bacteria</taxon>
        <taxon>Thermotogati</taxon>
        <taxon>Deinococcota</taxon>
        <taxon>Deinococci</taxon>
        <taxon>Thermales</taxon>
        <taxon>Thermaceae</taxon>
        <taxon>Meiothermus</taxon>
    </lineage>
</organism>
<dbReference type="Pfam" id="PF01522">
    <property type="entry name" value="Polysacc_deac_1"/>
    <property type="match status" value="1"/>
</dbReference>
<protein>
    <submittedName>
        <fullName evidence="4">Peptidoglycan-N-acetylglucosamine deacetylase</fullName>
        <ecNumber evidence="4">3.5.1.104</ecNumber>
    </submittedName>
</protein>
<keyword evidence="2 4" id="KW-0378">Hydrolase</keyword>
<keyword evidence="1" id="KW-0479">Metal-binding</keyword>
<dbReference type="InterPro" id="IPR011330">
    <property type="entry name" value="Glyco_hydro/deAcase_b/a-brl"/>
</dbReference>
<dbReference type="PROSITE" id="PS51677">
    <property type="entry name" value="NODB"/>
    <property type="match status" value="1"/>
</dbReference>
<proteinExistence type="predicted"/>
<keyword evidence="5" id="KW-1185">Reference proteome</keyword>
<dbReference type="Proteomes" id="UP000266178">
    <property type="component" value="Unassembled WGS sequence"/>
</dbReference>
<dbReference type="InterPro" id="IPR002509">
    <property type="entry name" value="NODB_dom"/>
</dbReference>
<dbReference type="GO" id="GO:0016020">
    <property type="term" value="C:membrane"/>
    <property type="evidence" value="ECO:0007669"/>
    <property type="project" value="TreeGrafter"/>
</dbReference>
<dbReference type="PANTHER" id="PTHR10587">
    <property type="entry name" value="GLYCOSYL TRANSFERASE-RELATED"/>
    <property type="match status" value="1"/>
</dbReference>
<name>A0A399F1Y7_9DEIN</name>
<comment type="caution">
    <text evidence="4">The sequence shown here is derived from an EMBL/GenBank/DDBJ whole genome shotgun (WGS) entry which is preliminary data.</text>
</comment>
<dbReference type="EC" id="3.5.1.104" evidence="4"/>
<evidence type="ECO:0000256" key="2">
    <source>
        <dbReference type="ARBA" id="ARBA00022801"/>
    </source>
</evidence>
<evidence type="ECO:0000256" key="1">
    <source>
        <dbReference type="ARBA" id="ARBA00022723"/>
    </source>
</evidence>
<dbReference type="EMBL" id="QWLB01000073">
    <property type="protein sequence ID" value="RIH90754.1"/>
    <property type="molecule type" value="Genomic_DNA"/>
</dbReference>